<dbReference type="GO" id="GO:0000139">
    <property type="term" value="C:Golgi membrane"/>
    <property type="evidence" value="ECO:0007669"/>
    <property type="project" value="UniProtKB-SubCell"/>
</dbReference>
<evidence type="ECO:0000256" key="1">
    <source>
        <dbReference type="ARBA" id="ARBA00004477"/>
    </source>
</evidence>
<evidence type="ECO:0000313" key="18">
    <source>
        <dbReference type="Ensembl" id="ENSLLEP00000042381.1"/>
    </source>
</evidence>
<protein>
    <recommendedName>
        <fullName evidence="16">Palmitoyltransferase</fullName>
        <ecNumber evidence="16">2.3.1.225</ecNumber>
    </recommendedName>
</protein>
<organism evidence="18 19">
    <name type="scientific">Leptobrachium leishanense</name>
    <name type="common">Leishan spiny toad</name>
    <dbReference type="NCBI Taxonomy" id="445787"/>
    <lineage>
        <taxon>Eukaryota</taxon>
        <taxon>Metazoa</taxon>
        <taxon>Chordata</taxon>
        <taxon>Craniata</taxon>
        <taxon>Vertebrata</taxon>
        <taxon>Euteleostomi</taxon>
        <taxon>Amphibia</taxon>
        <taxon>Batrachia</taxon>
        <taxon>Anura</taxon>
        <taxon>Pelobatoidea</taxon>
        <taxon>Megophryidae</taxon>
        <taxon>Leptobrachium</taxon>
    </lineage>
</organism>
<dbReference type="InterPro" id="IPR039859">
    <property type="entry name" value="PFA4/ZDH16/20/ERF2-like"/>
</dbReference>
<feature type="transmembrane region" description="Helical" evidence="16">
    <location>
        <begin position="153"/>
        <end position="172"/>
    </location>
</feature>
<proteinExistence type="inferred from homology"/>
<dbReference type="GO" id="GO:0019706">
    <property type="term" value="F:protein-cysteine S-palmitoyltransferase activity"/>
    <property type="evidence" value="ECO:0007669"/>
    <property type="project" value="UniProtKB-EC"/>
</dbReference>
<name>A0A8C5QTB8_9ANUR</name>
<evidence type="ECO:0000256" key="9">
    <source>
        <dbReference type="ARBA" id="ARBA00022989"/>
    </source>
</evidence>
<evidence type="ECO:0000259" key="17">
    <source>
        <dbReference type="Pfam" id="PF01529"/>
    </source>
</evidence>
<keyword evidence="5" id="KW-1003">Cell membrane</keyword>
<keyword evidence="13" id="KW-0449">Lipoprotein</keyword>
<dbReference type="PANTHER" id="PTHR22883:SF466">
    <property type="entry name" value="PALMITOYLTRANSFERASE ZDHHC4"/>
    <property type="match status" value="1"/>
</dbReference>
<evidence type="ECO:0000256" key="5">
    <source>
        <dbReference type="ARBA" id="ARBA00022475"/>
    </source>
</evidence>
<feature type="transmembrane region" description="Helical" evidence="16">
    <location>
        <begin position="250"/>
        <end position="273"/>
    </location>
</feature>
<dbReference type="AlphaFoldDB" id="A0A8C5QTB8"/>
<evidence type="ECO:0000256" key="14">
    <source>
        <dbReference type="ARBA" id="ARBA00023315"/>
    </source>
</evidence>
<keyword evidence="8" id="KW-0256">Endoplasmic reticulum</keyword>
<evidence type="ECO:0000313" key="19">
    <source>
        <dbReference type="Proteomes" id="UP000694569"/>
    </source>
</evidence>
<dbReference type="Ensembl" id="ENSLLET00000044076.1">
    <property type="protein sequence ID" value="ENSLLEP00000042381.1"/>
    <property type="gene ID" value="ENSLLEG00000026904.1"/>
</dbReference>
<feature type="domain" description="Palmitoyltransferase DHHC" evidence="17">
    <location>
        <begin position="203"/>
        <end position="348"/>
    </location>
</feature>
<dbReference type="Proteomes" id="UP000694569">
    <property type="component" value="Unplaced"/>
</dbReference>
<keyword evidence="19" id="KW-1185">Reference proteome</keyword>
<dbReference type="EC" id="2.3.1.225" evidence="16"/>
<keyword evidence="9 16" id="KW-1133">Transmembrane helix</keyword>
<dbReference type="Pfam" id="PF01529">
    <property type="entry name" value="DHHC"/>
    <property type="match status" value="1"/>
</dbReference>
<dbReference type="PANTHER" id="PTHR22883">
    <property type="entry name" value="ZINC FINGER DHHC DOMAIN CONTAINING PROTEIN"/>
    <property type="match status" value="1"/>
</dbReference>
<evidence type="ECO:0000256" key="3">
    <source>
        <dbReference type="ARBA" id="ARBA00004653"/>
    </source>
</evidence>
<keyword evidence="6 16" id="KW-0808">Transferase</keyword>
<keyword evidence="11 16" id="KW-0472">Membrane</keyword>
<keyword evidence="14 16" id="KW-0012">Acyltransferase</keyword>
<evidence type="ECO:0000256" key="15">
    <source>
        <dbReference type="ARBA" id="ARBA00047790"/>
    </source>
</evidence>
<accession>A0A8C5QTB8</accession>
<comment type="similarity">
    <text evidence="4 16">Belongs to the DHHC palmitoyltransferase family.</text>
</comment>
<dbReference type="GO" id="GO:0006612">
    <property type="term" value="P:protein targeting to membrane"/>
    <property type="evidence" value="ECO:0007669"/>
    <property type="project" value="TreeGrafter"/>
</dbReference>
<dbReference type="GO" id="GO:0005789">
    <property type="term" value="C:endoplasmic reticulum membrane"/>
    <property type="evidence" value="ECO:0007669"/>
    <property type="project" value="UniProtKB-SubCell"/>
</dbReference>
<feature type="transmembrane region" description="Helical" evidence="16">
    <location>
        <begin position="61"/>
        <end position="84"/>
    </location>
</feature>
<sequence>MKAMSAGRPGGVGGRFAVCIEITQCCEIKYSFSCDNERSIECKRYGVTLRISFCSRCRMEFLWLFAFYLISIILCIFVFCLVSARSRARLDTILQRTEEALSLVLPAWLQRYYTTCFHTRSGSFVVLHLILDALVFAEYTWEVFAYCLELEMRLLFLLLPYGLITINLYYLYKCCVTDPGVVTKQKEETYTQMYEYDGILYHRGKECHTCHLRKPARSKHCGVCGCCVHRFDHHCVWVNNCVGALNVRYFLVYLFSLTLTVLSLTGVFTAFLLQVVLLSHMMTAAYVDVDGYEHMMSIAVIIQHLFLTFPRIVFTLGFLVVLLLLVGGYGCFMFYLCVTNQTTNEWYKVRRRGPAGDLPSDSFKGYSKGAAANLLEVFLPLATYKKGN</sequence>
<comment type="subcellular location">
    <subcellularLocation>
        <location evidence="2">Cell membrane</location>
        <topology evidence="2">Multi-pass membrane protein</topology>
    </subcellularLocation>
    <subcellularLocation>
        <location evidence="1">Endoplasmic reticulum membrane</location>
        <topology evidence="1">Multi-pass membrane protein</topology>
    </subcellularLocation>
    <subcellularLocation>
        <location evidence="3">Golgi apparatus membrane</location>
        <topology evidence="3">Multi-pass membrane protein</topology>
    </subcellularLocation>
</comment>
<evidence type="ECO:0000256" key="16">
    <source>
        <dbReference type="RuleBase" id="RU079119"/>
    </source>
</evidence>
<gene>
    <name evidence="18" type="primary">ZDHHC4</name>
</gene>
<dbReference type="GO" id="GO:0005886">
    <property type="term" value="C:plasma membrane"/>
    <property type="evidence" value="ECO:0007669"/>
    <property type="project" value="UniProtKB-SubCell"/>
</dbReference>
<evidence type="ECO:0000256" key="12">
    <source>
        <dbReference type="ARBA" id="ARBA00023139"/>
    </source>
</evidence>
<dbReference type="GeneTree" id="ENSGT00920000149163"/>
<evidence type="ECO:0000256" key="13">
    <source>
        <dbReference type="ARBA" id="ARBA00023288"/>
    </source>
</evidence>
<feature type="transmembrane region" description="Helical" evidence="16">
    <location>
        <begin position="121"/>
        <end position="141"/>
    </location>
</feature>
<evidence type="ECO:0000256" key="8">
    <source>
        <dbReference type="ARBA" id="ARBA00022824"/>
    </source>
</evidence>
<comment type="domain">
    <text evidence="16">The DHHC domain is required for palmitoyltransferase activity.</text>
</comment>
<keyword evidence="10" id="KW-0333">Golgi apparatus</keyword>
<evidence type="ECO:0000256" key="10">
    <source>
        <dbReference type="ARBA" id="ARBA00023034"/>
    </source>
</evidence>
<comment type="catalytic activity">
    <reaction evidence="15">
        <text>L-cysteinyl-[protein] + hexadecanoyl-CoA = S-hexadecanoyl-L-cysteinyl-[protein] + CoA</text>
        <dbReference type="Rhea" id="RHEA:36683"/>
        <dbReference type="Rhea" id="RHEA-COMP:10131"/>
        <dbReference type="Rhea" id="RHEA-COMP:11032"/>
        <dbReference type="ChEBI" id="CHEBI:29950"/>
        <dbReference type="ChEBI" id="CHEBI:57287"/>
        <dbReference type="ChEBI" id="CHEBI:57379"/>
        <dbReference type="ChEBI" id="CHEBI:74151"/>
        <dbReference type="EC" id="2.3.1.225"/>
    </reaction>
    <physiologicalReaction direction="left-to-right" evidence="15">
        <dbReference type="Rhea" id="RHEA:36684"/>
    </physiologicalReaction>
</comment>
<evidence type="ECO:0000256" key="6">
    <source>
        <dbReference type="ARBA" id="ARBA00022679"/>
    </source>
</evidence>
<dbReference type="PROSITE" id="PS50216">
    <property type="entry name" value="DHHC"/>
    <property type="match status" value="1"/>
</dbReference>
<evidence type="ECO:0000256" key="7">
    <source>
        <dbReference type="ARBA" id="ARBA00022692"/>
    </source>
</evidence>
<keyword evidence="7 16" id="KW-0812">Transmembrane</keyword>
<dbReference type="InterPro" id="IPR001594">
    <property type="entry name" value="Palmitoyltrfase_DHHC"/>
</dbReference>
<evidence type="ECO:0000256" key="11">
    <source>
        <dbReference type="ARBA" id="ARBA00023136"/>
    </source>
</evidence>
<reference evidence="18" key="1">
    <citation type="submission" date="2025-08" db="UniProtKB">
        <authorList>
            <consortium name="Ensembl"/>
        </authorList>
    </citation>
    <scope>IDENTIFICATION</scope>
</reference>
<dbReference type="OrthoDB" id="331948at2759"/>
<reference evidence="18" key="2">
    <citation type="submission" date="2025-09" db="UniProtKB">
        <authorList>
            <consortium name="Ensembl"/>
        </authorList>
    </citation>
    <scope>IDENTIFICATION</scope>
</reference>
<feature type="transmembrane region" description="Helical" evidence="16">
    <location>
        <begin position="312"/>
        <end position="338"/>
    </location>
</feature>
<keyword evidence="12" id="KW-0564">Palmitate</keyword>
<evidence type="ECO:0000256" key="4">
    <source>
        <dbReference type="ARBA" id="ARBA00008574"/>
    </source>
</evidence>
<evidence type="ECO:0000256" key="2">
    <source>
        <dbReference type="ARBA" id="ARBA00004651"/>
    </source>
</evidence>